<name>A0A4C1VKI8_EUMVA</name>
<reference evidence="1 2" key="1">
    <citation type="journal article" date="2019" name="Commun. Biol.">
        <title>The bagworm genome reveals a unique fibroin gene that provides high tensile strength.</title>
        <authorList>
            <person name="Kono N."/>
            <person name="Nakamura H."/>
            <person name="Ohtoshi R."/>
            <person name="Tomita M."/>
            <person name="Numata K."/>
            <person name="Arakawa K."/>
        </authorList>
    </citation>
    <scope>NUCLEOTIDE SEQUENCE [LARGE SCALE GENOMIC DNA]</scope>
</reference>
<gene>
    <name evidence="1" type="ORF">EVAR_33558_1</name>
</gene>
<keyword evidence="2" id="KW-1185">Reference proteome</keyword>
<evidence type="ECO:0000313" key="1">
    <source>
        <dbReference type="EMBL" id="GBP38807.1"/>
    </source>
</evidence>
<dbReference type="EMBL" id="BGZK01000354">
    <property type="protein sequence ID" value="GBP38807.1"/>
    <property type="molecule type" value="Genomic_DNA"/>
</dbReference>
<accession>A0A4C1VKI8</accession>
<protein>
    <submittedName>
        <fullName evidence="1">Uncharacterized protein</fullName>
    </submittedName>
</protein>
<organism evidence="1 2">
    <name type="scientific">Eumeta variegata</name>
    <name type="common">Bagworm moth</name>
    <name type="synonym">Eumeta japonica</name>
    <dbReference type="NCBI Taxonomy" id="151549"/>
    <lineage>
        <taxon>Eukaryota</taxon>
        <taxon>Metazoa</taxon>
        <taxon>Ecdysozoa</taxon>
        <taxon>Arthropoda</taxon>
        <taxon>Hexapoda</taxon>
        <taxon>Insecta</taxon>
        <taxon>Pterygota</taxon>
        <taxon>Neoptera</taxon>
        <taxon>Endopterygota</taxon>
        <taxon>Lepidoptera</taxon>
        <taxon>Glossata</taxon>
        <taxon>Ditrysia</taxon>
        <taxon>Tineoidea</taxon>
        <taxon>Psychidae</taxon>
        <taxon>Oiketicinae</taxon>
        <taxon>Eumeta</taxon>
    </lineage>
</organism>
<sequence length="117" mass="12905">MYALVADRSCLIYPIRETSHIGKSKKWKREDLTLLYDVVSLSAVTVVSSTTARLCWFYTEHVDLDITPGNVHGGIKIGTEIASGMDDEIVTDIERRLILTQSGDTLAIPVNLLGVGR</sequence>
<proteinExistence type="predicted"/>
<dbReference type="AlphaFoldDB" id="A0A4C1VKI8"/>
<comment type="caution">
    <text evidence="1">The sequence shown here is derived from an EMBL/GenBank/DDBJ whole genome shotgun (WGS) entry which is preliminary data.</text>
</comment>
<evidence type="ECO:0000313" key="2">
    <source>
        <dbReference type="Proteomes" id="UP000299102"/>
    </source>
</evidence>
<dbReference type="Proteomes" id="UP000299102">
    <property type="component" value="Unassembled WGS sequence"/>
</dbReference>